<dbReference type="InterPro" id="IPR001387">
    <property type="entry name" value="Cro/C1-type_HTH"/>
</dbReference>
<dbReference type="EMBL" id="BMGR01000020">
    <property type="protein sequence ID" value="GGG23889.1"/>
    <property type="molecule type" value="Genomic_DNA"/>
</dbReference>
<dbReference type="GO" id="GO:0003677">
    <property type="term" value="F:DNA binding"/>
    <property type="evidence" value="ECO:0007669"/>
    <property type="project" value="UniProtKB-KW"/>
</dbReference>
<reference evidence="3" key="1">
    <citation type="journal article" date="2014" name="Int. J. Syst. Evol. Microbiol.">
        <title>Complete genome sequence of Corynebacterium casei LMG S-19264T (=DSM 44701T), isolated from a smear-ripened cheese.</title>
        <authorList>
            <consortium name="US DOE Joint Genome Institute (JGI-PGF)"/>
            <person name="Walter F."/>
            <person name="Albersmeier A."/>
            <person name="Kalinowski J."/>
            <person name="Ruckert C."/>
        </authorList>
    </citation>
    <scope>NUCLEOTIDE SEQUENCE</scope>
    <source>
        <strain evidence="3">CGMCC 1.12987</strain>
    </source>
</reference>
<dbReference type="Proteomes" id="UP000644756">
    <property type="component" value="Unassembled WGS sequence"/>
</dbReference>
<feature type="domain" description="HTH cro/C1-type" evidence="2">
    <location>
        <begin position="19"/>
        <end position="73"/>
    </location>
</feature>
<keyword evidence="1" id="KW-0238">DNA-binding</keyword>
<dbReference type="SUPFAM" id="SSF47413">
    <property type="entry name" value="lambda repressor-like DNA-binding domains"/>
    <property type="match status" value="1"/>
</dbReference>
<proteinExistence type="predicted"/>
<dbReference type="Gene3D" id="1.10.260.40">
    <property type="entry name" value="lambda repressor-like DNA-binding domains"/>
    <property type="match status" value="1"/>
</dbReference>
<dbReference type="AlphaFoldDB" id="A0A917LHJ1"/>
<dbReference type="PANTHER" id="PTHR46558">
    <property type="entry name" value="TRACRIPTIONAL REGULATORY PROTEIN-RELATED-RELATED"/>
    <property type="match status" value="1"/>
</dbReference>
<sequence length="115" mass="13108">MTDKKGSNMRKKDITLGRVKELREIKNLTQLEFAESIDVSSNTISRIERGEMSLSSDLALKIADTYGISLDWLFYRGNEQLSPKLRANLEEAFKCIQESTSIPIRLKINKKTPSD</sequence>
<comment type="caution">
    <text evidence="3">The sequence shown here is derived from an EMBL/GenBank/DDBJ whole genome shotgun (WGS) entry which is preliminary data.</text>
</comment>
<gene>
    <name evidence="3" type="ORF">GCM10010916_45550</name>
</gene>
<dbReference type="CDD" id="cd00093">
    <property type="entry name" value="HTH_XRE"/>
    <property type="match status" value="1"/>
</dbReference>
<dbReference type="InterPro" id="IPR010982">
    <property type="entry name" value="Lambda_DNA-bd_dom_sf"/>
</dbReference>
<organism evidence="3 4">
    <name type="scientific">Paenibacillus abyssi</name>
    <dbReference type="NCBI Taxonomy" id="1340531"/>
    <lineage>
        <taxon>Bacteria</taxon>
        <taxon>Bacillati</taxon>
        <taxon>Bacillota</taxon>
        <taxon>Bacilli</taxon>
        <taxon>Bacillales</taxon>
        <taxon>Paenibacillaceae</taxon>
        <taxon>Paenibacillus</taxon>
    </lineage>
</organism>
<evidence type="ECO:0000256" key="1">
    <source>
        <dbReference type="ARBA" id="ARBA00023125"/>
    </source>
</evidence>
<keyword evidence="4" id="KW-1185">Reference proteome</keyword>
<dbReference type="RefSeq" id="WP_188533388.1">
    <property type="nucleotide sequence ID" value="NZ_BMGR01000020.1"/>
</dbReference>
<reference evidence="3" key="2">
    <citation type="submission" date="2020-09" db="EMBL/GenBank/DDBJ databases">
        <authorList>
            <person name="Sun Q."/>
            <person name="Zhou Y."/>
        </authorList>
    </citation>
    <scope>NUCLEOTIDE SEQUENCE</scope>
    <source>
        <strain evidence="3">CGMCC 1.12987</strain>
    </source>
</reference>
<protein>
    <recommendedName>
        <fullName evidence="2">HTH cro/C1-type domain-containing protein</fullName>
    </recommendedName>
</protein>
<evidence type="ECO:0000313" key="4">
    <source>
        <dbReference type="Proteomes" id="UP000644756"/>
    </source>
</evidence>
<accession>A0A917LHJ1</accession>
<evidence type="ECO:0000259" key="2">
    <source>
        <dbReference type="PROSITE" id="PS50943"/>
    </source>
</evidence>
<dbReference type="PROSITE" id="PS50943">
    <property type="entry name" value="HTH_CROC1"/>
    <property type="match status" value="1"/>
</dbReference>
<evidence type="ECO:0000313" key="3">
    <source>
        <dbReference type="EMBL" id="GGG23889.1"/>
    </source>
</evidence>
<dbReference type="SMART" id="SM00530">
    <property type="entry name" value="HTH_XRE"/>
    <property type="match status" value="1"/>
</dbReference>
<dbReference type="Pfam" id="PF01381">
    <property type="entry name" value="HTH_3"/>
    <property type="match status" value="1"/>
</dbReference>
<name>A0A917LHJ1_9BACL</name>
<dbReference type="PANTHER" id="PTHR46558:SF11">
    <property type="entry name" value="HTH-TYPE TRANSCRIPTIONAL REGULATOR XRE"/>
    <property type="match status" value="1"/>
</dbReference>